<feature type="signal peptide" evidence="1">
    <location>
        <begin position="1"/>
        <end position="17"/>
    </location>
</feature>
<organism evidence="3 4">
    <name type="scientific">Stutzerimonas balearica</name>
    <dbReference type="NCBI Taxonomy" id="74829"/>
    <lineage>
        <taxon>Bacteria</taxon>
        <taxon>Pseudomonadati</taxon>
        <taxon>Pseudomonadota</taxon>
        <taxon>Gammaproteobacteria</taxon>
        <taxon>Pseudomonadales</taxon>
        <taxon>Pseudomonadaceae</taxon>
        <taxon>Stutzerimonas</taxon>
    </lineage>
</organism>
<dbReference type="AlphaFoldDB" id="A0A9X7YQ96"/>
<gene>
    <name evidence="3" type="ORF">I6H70_10610</name>
</gene>
<evidence type="ECO:0000259" key="2">
    <source>
        <dbReference type="Pfam" id="PF04773"/>
    </source>
</evidence>
<dbReference type="Pfam" id="PF04773">
    <property type="entry name" value="FecR"/>
    <property type="match status" value="1"/>
</dbReference>
<accession>A0A9X7YQ96</accession>
<evidence type="ECO:0000313" key="3">
    <source>
        <dbReference type="EMBL" id="QQN49029.1"/>
    </source>
</evidence>
<reference evidence="3 4" key="1">
    <citation type="submission" date="2020-12" db="EMBL/GenBank/DDBJ databases">
        <title>FDA dAtabase for Regulatory Grade micrObial Sequences (FDA-ARGOS): Supporting development and validation of Infectious Disease Dx tests.</title>
        <authorList>
            <person name="Sproer C."/>
            <person name="Gronow S."/>
            <person name="Severitt S."/>
            <person name="Schroder I."/>
            <person name="Tallon L."/>
            <person name="Sadzewicz L."/>
            <person name="Zhao X."/>
            <person name="Boylan J."/>
            <person name="Ott S."/>
            <person name="Bowen H."/>
            <person name="Vavikolanu K."/>
            <person name="Mehta A."/>
            <person name="Aluvathingal J."/>
            <person name="Nadendla S."/>
            <person name="Lowell S."/>
            <person name="Myers T."/>
            <person name="Yan Y."/>
            <person name="Sichtig H."/>
        </authorList>
    </citation>
    <scope>NUCLEOTIDE SEQUENCE [LARGE SCALE GENOMIC DNA]</scope>
    <source>
        <strain evidence="3 4">FDAARGOS_1013</strain>
    </source>
</reference>
<dbReference type="InterPro" id="IPR006860">
    <property type="entry name" value="FecR"/>
</dbReference>
<sequence>MYRVLHGVAFGILVAVALPGAAEASALPEVIGLVRSVDGASRFINRGQVAPVRLGQALVVGAVLETDQGRLGLALNDGTRLVLGPDSRLRLAAFEFAPARRALGFRARLERGSLYLKGGELTRLAGAALRIDTADGQVTLDGAAGVLVRAGR</sequence>
<name>A0A9X7YQ96_9GAMM</name>
<proteinExistence type="predicted"/>
<dbReference type="RefSeq" id="WP_200289990.1">
    <property type="nucleotide sequence ID" value="NZ_CP067013.1"/>
</dbReference>
<evidence type="ECO:0000313" key="4">
    <source>
        <dbReference type="Proteomes" id="UP000595933"/>
    </source>
</evidence>
<keyword evidence="1" id="KW-0732">Signal</keyword>
<feature type="chain" id="PRO_5040756171" evidence="1">
    <location>
        <begin position="18"/>
        <end position="152"/>
    </location>
</feature>
<dbReference type="Proteomes" id="UP000595933">
    <property type="component" value="Chromosome"/>
</dbReference>
<evidence type="ECO:0000256" key="1">
    <source>
        <dbReference type="SAM" id="SignalP"/>
    </source>
</evidence>
<protein>
    <submittedName>
        <fullName evidence="3">FecR domain-containing protein</fullName>
    </submittedName>
</protein>
<feature type="domain" description="FecR protein" evidence="2">
    <location>
        <begin position="64"/>
        <end position="144"/>
    </location>
</feature>
<dbReference type="EMBL" id="CP067013">
    <property type="protein sequence ID" value="QQN49029.1"/>
    <property type="molecule type" value="Genomic_DNA"/>
</dbReference>